<dbReference type="Gene3D" id="3.40.50.450">
    <property type="match status" value="1"/>
</dbReference>
<evidence type="ECO:0000256" key="1">
    <source>
        <dbReference type="ARBA" id="ARBA00006525"/>
    </source>
</evidence>
<dbReference type="KEGG" id="nba:CUN60_01990"/>
<dbReference type="Pfam" id="PF02481">
    <property type="entry name" value="DNA_processg_A"/>
    <property type="match status" value="1"/>
</dbReference>
<dbReference type="PANTHER" id="PTHR43022:SF1">
    <property type="entry name" value="PROTEIN SMF"/>
    <property type="match status" value="1"/>
</dbReference>
<gene>
    <name evidence="4" type="primary">dprA</name>
    <name evidence="4" type="ORF">CUN60_01990</name>
</gene>
<dbReference type="InterPro" id="IPR041614">
    <property type="entry name" value="DprA_WH"/>
</dbReference>
<proteinExistence type="inferred from homology"/>
<dbReference type="InterPro" id="IPR003488">
    <property type="entry name" value="DprA"/>
</dbReference>
<protein>
    <submittedName>
        <fullName evidence="4">DNA-protecting protein DprA</fullName>
    </submittedName>
</protein>
<dbReference type="InterPro" id="IPR036388">
    <property type="entry name" value="WH-like_DNA-bd_sf"/>
</dbReference>
<dbReference type="Pfam" id="PF17782">
    <property type="entry name" value="WHD_DprA"/>
    <property type="match status" value="1"/>
</dbReference>
<feature type="domain" description="Smf/DprA SLOG" evidence="2">
    <location>
        <begin position="81"/>
        <end position="291"/>
    </location>
</feature>
<evidence type="ECO:0000259" key="3">
    <source>
        <dbReference type="Pfam" id="PF17782"/>
    </source>
</evidence>
<dbReference type="EMBL" id="CP024847">
    <property type="protein sequence ID" value="AUR51126.1"/>
    <property type="molecule type" value="Genomic_DNA"/>
</dbReference>
<name>A0A2I7N3U4_9NEIS</name>
<dbReference type="SUPFAM" id="SSF102405">
    <property type="entry name" value="MCP/YpsA-like"/>
    <property type="match status" value="1"/>
</dbReference>
<keyword evidence="5" id="KW-1185">Reference proteome</keyword>
<dbReference type="OrthoDB" id="9785707at2"/>
<organism evidence="4 5">
    <name type="scientific">Aquella oligotrophica</name>
    <dbReference type="NCBI Taxonomy" id="2067065"/>
    <lineage>
        <taxon>Bacteria</taxon>
        <taxon>Pseudomonadati</taxon>
        <taxon>Pseudomonadota</taxon>
        <taxon>Betaproteobacteria</taxon>
        <taxon>Neisseriales</taxon>
        <taxon>Neisseriaceae</taxon>
        <taxon>Aquella</taxon>
    </lineage>
</organism>
<dbReference type="Gene3D" id="1.10.10.10">
    <property type="entry name" value="Winged helix-like DNA-binding domain superfamily/Winged helix DNA-binding domain"/>
    <property type="match status" value="1"/>
</dbReference>
<dbReference type="RefSeq" id="WP_102950426.1">
    <property type="nucleotide sequence ID" value="NZ_CP024847.1"/>
</dbReference>
<dbReference type="PANTHER" id="PTHR43022">
    <property type="entry name" value="PROTEIN SMF"/>
    <property type="match status" value="1"/>
</dbReference>
<dbReference type="Proteomes" id="UP000236655">
    <property type="component" value="Chromosome"/>
</dbReference>
<comment type="similarity">
    <text evidence="1">Belongs to the DprA/Smf family.</text>
</comment>
<dbReference type="GO" id="GO:0009294">
    <property type="term" value="P:DNA-mediated transformation"/>
    <property type="evidence" value="ECO:0007669"/>
    <property type="project" value="InterPro"/>
</dbReference>
<dbReference type="InterPro" id="IPR010994">
    <property type="entry name" value="RuvA_2-like"/>
</dbReference>
<feature type="domain" description="DprA winged helix" evidence="3">
    <location>
        <begin position="300"/>
        <end position="356"/>
    </location>
</feature>
<dbReference type="NCBIfam" id="TIGR00732">
    <property type="entry name" value="dprA"/>
    <property type="match status" value="1"/>
</dbReference>
<evidence type="ECO:0000313" key="4">
    <source>
        <dbReference type="EMBL" id="AUR51126.1"/>
    </source>
</evidence>
<reference evidence="5" key="1">
    <citation type="submission" date="2017-11" db="EMBL/GenBank/DDBJ databases">
        <authorList>
            <person name="Chan K.G."/>
            <person name="Lee L.S."/>
        </authorList>
    </citation>
    <scope>NUCLEOTIDE SEQUENCE [LARGE SCALE GENOMIC DNA]</scope>
    <source>
        <strain evidence="5">DSM 100970</strain>
    </source>
</reference>
<dbReference type="InterPro" id="IPR057666">
    <property type="entry name" value="DrpA_SLOG"/>
</dbReference>
<evidence type="ECO:0000259" key="2">
    <source>
        <dbReference type="Pfam" id="PF02481"/>
    </source>
</evidence>
<accession>A0A2I7N3U4</accession>
<sequence>MAEKEIKLINWLRLAFTPGVGSITMLKLIQSFGSVENVYQQPMTILNNVVSKGVAQSILSDASLTAVETALNWQTQSDKRKLLTLESPEYPTELAQIAAPPMVLFAEGDIALLARKDKVAMVGTRHPTVQGVENAKMFARELSENNVCIVSGLAAGIDRYSHEGALMAEGSTIAVIGTGVDVQYPAGNKGLYREISEKGLILTEFPLGTRPLSQNFPQRNRIIVGLSRACLVVESAIDGGSMISAGYALEMGRDVMAIPGSIHNQMARGCHKLIKQGAKLIETAQDIFEELHFVSSGKKEEKQSASDTNDPVLLAMGFDPISLDSLGNKLNYDFGELCGKLLELELSGQIANCGGGKYQRVFK</sequence>
<dbReference type="SUPFAM" id="SSF47781">
    <property type="entry name" value="RuvA domain 2-like"/>
    <property type="match status" value="1"/>
</dbReference>
<dbReference type="AlphaFoldDB" id="A0A2I7N3U4"/>
<evidence type="ECO:0000313" key="5">
    <source>
        <dbReference type="Proteomes" id="UP000236655"/>
    </source>
</evidence>